<feature type="non-terminal residue" evidence="1">
    <location>
        <position position="373"/>
    </location>
</feature>
<dbReference type="OMA" id="AQGNCVN"/>
<evidence type="ECO:0000313" key="2">
    <source>
        <dbReference type="Proteomes" id="UP000070544"/>
    </source>
</evidence>
<evidence type="ECO:0000313" key="1">
    <source>
        <dbReference type="EMBL" id="KXS20342.1"/>
    </source>
</evidence>
<keyword evidence="2" id="KW-1185">Reference proteome</keyword>
<gene>
    <name evidence="1" type="ORF">M427DRAFT_92461</name>
</gene>
<proteinExistence type="predicted"/>
<dbReference type="EMBL" id="KQ965735">
    <property type="protein sequence ID" value="KXS20342.1"/>
    <property type="molecule type" value="Genomic_DNA"/>
</dbReference>
<dbReference type="OrthoDB" id="2399191at2759"/>
<reference evidence="1 2" key="1">
    <citation type="journal article" date="2015" name="Genome Biol. Evol.">
        <title>Phylogenomic analyses indicate that early fungi evolved digesting cell walls of algal ancestors of land plants.</title>
        <authorList>
            <person name="Chang Y."/>
            <person name="Wang S."/>
            <person name="Sekimoto S."/>
            <person name="Aerts A.L."/>
            <person name="Choi C."/>
            <person name="Clum A."/>
            <person name="LaButti K.M."/>
            <person name="Lindquist E.A."/>
            <person name="Yee Ngan C."/>
            <person name="Ohm R.A."/>
            <person name="Salamov A.A."/>
            <person name="Grigoriev I.V."/>
            <person name="Spatafora J.W."/>
            <person name="Berbee M.L."/>
        </authorList>
    </citation>
    <scope>NUCLEOTIDE SEQUENCE [LARGE SCALE GENOMIC DNA]</scope>
    <source>
        <strain evidence="1 2">JEL478</strain>
    </source>
</reference>
<protein>
    <submittedName>
        <fullName evidence="1">Uncharacterized protein</fullName>
    </submittedName>
</protein>
<dbReference type="AlphaFoldDB" id="A0A139AUD0"/>
<organism evidence="1 2">
    <name type="scientific">Gonapodya prolifera (strain JEL478)</name>
    <name type="common">Monoblepharis prolifera</name>
    <dbReference type="NCBI Taxonomy" id="1344416"/>
    <lineage>
        <taxon>Eukaryota</taxon>
        <taxon>Fungi</taxon>
        <taxon>Fungi incertae sedis</taxon>
        <taxon>Chytridiomycota</taxon>
        <taxon>Chytridiomycota incertae sedis</taxon>
        <taxon>Monoblepharidomycetes</taxon>
        <taxon>Monoblepharidales</taxon>
        <taxon>Gonapodyaceae</taxon>
        <taxon>Gonapodya</taxon>
    </lineage>
</organism>
<name>A0A139AUD0_GONPJ</name>
<sequence length="373" mass="39204">VCTVTIPSHALSAKGLSTPWVVTGNGCTQLPEGSPTFAECTILDPATGNLFVYSPLLINPGQAFVPPVVPKLPANAIVGCWFGTNGASTILADKTNGADLKSAKCVNGKPHTAGDIFGQFAACNAAKFFAAANNASLAIPPLGMGSNGRPCYTTRSFEIVDMDQSDNVVTTYSLDANGKIGQKTTINSQTLPIDINNGSDNLLLDLFMRPAFGCTAFKAPSLADPTMSFGSLALNELQAAKFQAAPVALVPPNNPMVRINGRSSRKKQNTYRMAVNMPLTLGGSAESAAYCANFLSVGATSMIIDSKFTIGFASPDPGAGADLFTFLGQRWAASWEGMTCAKRVKNVTYIDKKTKNPILLVQNKDGVTTALKF</sequence>
<accession>A0A139AUD0</accession>
<dbReference type="Proteomes" id="UP000070544">
    <property type="component" value="Unassembled WGS sequence"/>
</dbReference>
<feature type="non-terminal residue" evidence="1">
    <location>
        <position position="1"/>
    </location>
</feature>